<gene>
    <name evidence="1" type="ORF">GHAL_0408</name>
</gene>
<sequence length="37" mass="4425">MRALSFYDQRKIRYLIYQVYEAGDKPTLFISLLLVLS</sequence>
<comment type="caution">
    <text evidence="1">The sequence shown here is derived from an EMBL/GenBank/DDBJ whole genome shotgun (WGS) entry which is preliminary data.</text>
</comment>
<evidence type="ECO:0000313" key="2">
    <source>
        <dbReference type="Proteomes" id="UP000028605"/>
    </source>
</evidence>
<reference evidence="2" key="1">
    <citation type="submission" date="2014-05" db="EMBL/GenBank/DDBJ databases">
        <title>ATOL: Assembling a taxonomically balanced genome-scale reconstruction of the evolutionary history of the Enterobacteriaceae.</title>
        <authorList>
            <person name="Plunkett G. III"/>
            <person name="Neeno-Eckwall E.C."/>
            <person name="Glasner J.D."/>
            <person name="Perna N.T."/>
        </authorList>
    </citation>
    <scope>NUCLEOTIDE SEQUENCE [LARGE SCALE GENOMIC DNA]</scope>
    <source>
        <strain evidence="2">ATCC 13337</strain>
    </source>
</reference>
<protein>
    <submittedName>
        <fullName evidence="1">Uncharacterized protein</fullName>
    </submittedName>
</protein>
<dbReference type="EMBL" id="JMPK01000011">
    <property type="protein sequence ID" value="KFC90081.1"/>
    <property type="molecule type" value="Genomic_DNA"/>
</dbReference>
<accession>A0ABD3ZLJ5</accession>
<organism evidence="1 2">
    <name type="scientific">Hafnia alvei ATCC 13337</name>
    <dbReference type="NCBI Taxonomy" id="910996"/>
    <lineage>
        <taxon>Bacteria</taxon>
        <taxon>Pseudomonadati</taxon>
        <taxon>Pseudomonadota</taxon>
        <taxon>Gammaproteobacteria</taxon>
        <taxon>Enterobacterales</taxon>
        <taxon>Hafniaceae</taxon>
        <taxon>Hafnia</taxon>
    </lineage>
</organism>
<dbReference type="AlphaFoldDB" id="A0ABD3ZLJ5"/>
<evidence type="ECO:0000313" key="1">
    <source>
        <dbReference type="EMBL" id="KFC90081.1"/>
    </source>
</evidence>
<dbReference type="Proteomes" id="UP000028605">
    <property type="component" value="Unassembled WGS sequence"/>
</dbReference>
<name>A0ABD3ZLJ5_HAFAL</name>
<proteinExistence type="predicted"/>